<evidence type="ECO:0000313" key="2">
    <source>
        <dbReference type="EMBL" id="KAF5764816.1"/>
    </source>
</evidence>
<reference evidence="3" key="2">
    <citation type="submission" date="2017-02" db="EMBL/GenBank/DDBJ databases">
        <title>Sunflower complete genome.</title>
        <authorList>
            <person name="Langlade N."/>
            <person name="Munos S."/>
        </authorList>
    </citation>
    <scope>NUCLEOTIDE SEQUENCE [LARGE SCALE GENOMIC DNA]</scope>
    <source>
        <tissue evidence="3">Leaves</tissue>
    </source>
</reference>
<dbReference type="AlphaFoldDB" id="A0A251UNR2"/>
<dbReference type="InterPro" id="IPR050796">
    <property type="entry name" value="SCF_F-box_component"/>
</dbReference>
<gene>
    <name evidence="3" type="ORF">HannXRQ_Chr05g0136201</name>
    <name evidence="2" type="ORF">HanXRQr2_Chr15g0696421</name>
</gene>
<dbReference type="NCBIfam" id="TIGR01640">
    <property type="entry name" value="F_box_assoc_1"/>
    <property type="match status" value="1"/>
</dbReference>
<dbReference type="EMBL" id="MNCJ02000330">
    <property type="protein sequence ID" value="KAF5764816.1"/>
    <property type="molecule type" value="Genomic_DNA"/>
</dbReference>
<evidence type="ECO:0000313" key="3">
    <source>
        <dbReference type="EMBL" id="OTG24392.1"/>
    </source>
</evidence>
<accession>A0A251UNR2</accession>
<dbReference type="InterPro" id="IPR036047">
    <property type="entry name" value="F-box-like_dom_sf"/>
</dbReference>
<dbReference type="PANTHER" id="PTHR31672">
    <property type="entry name" value="BNACNNG10540D PROTEIN"/>
    <property type="match status" value="1"/>
</dbReference>
<dbReference type="InParanoid" id="A0A251UNR2"/>
<organism evidence="3 4">
    <name type="scientific">Helianthus annuus</name>
    <name type="common">Common sunflower</name>
    <dbReference type="NCBI Taxonomy" id="4232"/>
    <lineage>
        <taxon>Eukaryota</taxon>
        <taxon>Viridiplantae</taxon>
        <taxon>Streptophyta</taxon>
        <taxon>Embryophyta</taxon>
        <taxon>Tracheophyta</taxon>
        <taxon>Spermatophyta</taxon>
        <taxon>Magnoliopsida</taxon>
        <taxon>eudicotyledons</taxon>
        <taxon>Gunneridae</taxon>
        <taxon>Pentapetalae</taxon>
        <taxon>asterids</taxon>
        <taxon>campanulids</taxon>
        <taxon>Asterales</taxon>
        <taxon>Asteraceae</taxon>
        <taxon>Asteroideae</taxon>
        <taxon>Heliantheae alliance</taxon>
        <taxon>Heliantheae</taxon>
        <taxon>Helianthus</taxon>
    </lineage>
</organism>
<dbReference type="Proteomes" id="UP000215914">
    <property type="component" value="Chromosome 5"/>
</dbReference>
<dbReference type="InterPro" id="IPR001810">
    <property type="entry name" value="F-box_dom"/>
</dbReference>
<dbReference type="PROSITE" id="PS50181">
    <property type="entry name" value="FBOX"/>
    <property type="match status" value="1"/>
</dbReference>
<dbReference type="PANTHER" id="PTHR31672:SF10">
    <property type="entry name" value="F-BOX DOMAIN-CONTAINING PROTEIN"/>
    <property type="match status" value="1"/>
</dbReference>
<feature type="domain" description="F-box" evidence="1">
    <location>
        <begin position="1"/>
        <end position="45"/>
    </location>
</feature>
<evidence type="ECO:0000313" key="4">
    <source>
        <dbReference type="Proteomes" id="UP000215914"/>
    </source>
</evidence>
<dbReference type="SUPFAM" id="SSF81383">
    <property type="entry name" value="F-box domain"/>
    <property type="match status" value="1"/>
</dbReference>
<dbReference type="OrthoDB" id="5314306at2759"/>
<dbReference type="CDD" id="cd22157">
    <property type="entry name" value="F-box_AtFBW1-like"/>
    <property type="match status" value="1"/>
</dbReference>
<dbReference type="Gene3D" id="1.20.1280.50">
    <property type="match status" value="1"/>
</dbReference>
<name>A0A251UNR2_HELAN</name>
<proteinExistence type="predicted"/>
<keyword evidence="4" id="KW-1185">Reference proteome</keyword>
<dbReference type="Gramene" id="mRNA:HanXRQr2_Chr15g0696421">
    <property type="protein sequence ID" value="CDS:HanXRQr2_Chr15g0696421.1"/>
    <property type="gene ID" value="HanXRQr2_Chr15g0696421"/>
</dbReference>
<dbReference type="Pfam" id="PF07734">
    <property type="entry name" value="FBA_1"/>
    <property type="match status" value="1"/>
</dbReference>
<dbReference type="SMART" id="SM00256">
    <property type="entry name" value="FBOX"/>
    <property type="match status" value="1"/>
</dbReference>
<dbReference type="STRING" id="4232.A0A251UNR2"/>
<dbReference type="InterPro" id="IPR017451">
    <property type="entry name" value="F-box-assoc_interact_dom"/>
</dbReference>
<evidence type="ECO:0000259" key="1">
    <source>
        <dbReference type="PROSITE" id="PS50181"/>
    </source>
</evidence>
<dbReference type="InterPro" id="IPR006527">
    <property type="entry name" value="F-box-assoc_dom_typ1"/>
</dbReference>
<dbReference type="EMBL" id="CM007894">
    <property type="protein sequence ID" value="OTG24392.1"/>
    <property type="molecule type" value="Genomic_DNA"/>
</dbReference>
<dbReference type="Pfam" id="PF00646">
    <property type="entry name" value="F-box"/>
    <property type="match status" value="1"/>
</dbReference>
<dbReference type="OMA" id="EHSHITI"/>
<reference evidence="2" key="3">
    <citation type="submission" date="2020-06" db="EMBL/GenBank/DDBJ databases">
        <title>Helianthus annuus Genome sequencing and assembly Release 2.</title>
        <authorList>
            <person name="Gouzy J."/>
            <person name="Langlade N."/>
            <person name="Munos S."/>
        </authorList>
    </citation>
    <scope>NUCLEOTIDE SEQUENCE</scope>
    <source>
        <tissue evidence="2">Leaves</tissue>
    </source>
</reference>
<protein>
    <submittedName>
        <fullName evidence="2 3">F-box domain-containing protein</fullName>
    </submittedName>
</protein>
<reference evidence="2 4" key="1">
    <citation type="journal article" date="2017" name="Nature">
        <title>The sunflower genome provides insights into oil metabolism, flowering and Asterid evolution.</title>
        <authorList>
            <person name="Badouin H."/>
            <person name="Gouzy J."/>
            <person name="Grassa C.J."/>
            <person name="Murat F."/>
            <person name="Staton S.E."/>
            <person name="Cottret L."/>
            <person name="Lelandais-Briere C."/>
            <person name="Owens G.L."/>
            <person name="Carrere S."/>
            <person name="Mayjonade B."/>
            <person name="Legrand L."/>
            <person name="Gill N."/>
            <person name="Kane N.C."/>
            <person name="Bowers J.E."/>
            <person name="Hubner S."/>
            <person name="Bellec A."/>
            <person name="Berard A."/>
            <person name="Berges H."/>
            <person name="Blanchet N."/>
            <person name="Boniface M.C."/>
            <person name="Brunel D."/>
            <person name="Catrice O."/>
            <person name="Chaidir N."/>
            <person name="Claudel C."/>
            <person name="Donnadieu C."/>
            <person name="Faraut T."/>
            <person name="Fievet G."/>
            <person name="Helmstetter N."/>
            <person name="King M."/>
            <person name="Knapp S.J."/>
            <person name="Lai Z."/>
            <person name="Le Paslier M.C."/>
            <person name="Lippi Y."/>
            <person name="Lorenzon L."/>
            <person name="Mandel J.R."/>
            <person name="Marage G."/>
            <person name="Marchand G."/>
            <person name="Marquand E."/>
            <person name="Bret-Mestries E."/>
            <person name="Morien E."/>
            <person name="Nambeesan S."/>
            <person name="Nguyen T."/>
            <person name="Pegot-Espagnet P."/>
            <person name="Pouilly N."/>
            <person name="Raftis F."/>
            <person name="Sallet E."/>
            <person name="Schiex T."/>
            <person name="Thomas J."/>
            <person name="Vandecasteele C."/>
            <person name="Vares D."/>
            <person name="Vear F."/>
            <person name="Vautrin S."/>
            <person name="Crespi M."/>
            <person name="Mangin B."/>
            <person name="Burke J.M."/>
            <person name="Salse J."/>
            <person name="Munos S."/>
            <person name="Vincourt P."/>
            <person name="Rieseberg L.H."/>
            <person name="Langlade N.B."/>
        </authorList>
    </citation>
    <scope>NUCLEOTIDE SEQUENCE [LARGE SCALE GENOMIC DNA]</scope>
    <source>
        <strain evidence="4">cv. SF193</strain>
        <tissue evidence="2">Leaves</tissue>
    </source>
</reference>
<sequence length="379" mass="43359">MSDHIPFELQSEITKRLPVKSLIQFRSVCKPWKSLIDSSDFVKHYSGQQQHLLVRYQDAVDHKEKYVSIVDDDDTFPMQKVTVTIPPFVVNMLKHSTTMGSSHGLLCLYNDDMAVIWNPSISKAVAVVLPKRNYNEIWGTDLGFGVCRETLDPKIVKINYVLNPSSDIECVVCIPEVFTLSTGAWRSPYGSFLPRKSIRFSESRVAVDGVLYWLADDGTSEYNYSYLIILFDITSEEFKEVNLPDRLARNHARYLSIFKLRNTLAVLQFDVREILYDVWMMTDGVSSSFIKLFTICLSDVEALFVQEFRKSGEPVIDVRRICGQHDDLSLVVYEPNSKQINSLGINGYYYDVNAYMETLLLLDQPDLIIYGNTTPAFEA</sequence>
<dbReference type="FunCoup" id="A0A251UNR2">
    <property type="interactions" value="249"/>
</dbReference>